<feature type="active site" description="Charge relay system" evidence="5 6">
    <location>
        <position position="364"/>
    </location>
</feature>
<dbReference type="CDD" id="cd07487">
    <property type="entry name" value="Peptidases_S8_1"/>
    <property type="match status" value="1"/>
</dbReference>
<dbReference type="InterPro" id="IPR015500">
    <property type="entry name" value="Peptidase_S8_subtilisin-rel"/>
</dbReference>
<dbReference type="Pfam" id="PF00082">
    <property type="entry name" value="Peptidase_S8"/>
    <property type="match status" value="1"/>
</dbReference>
<dbReference type="PANTHER" id="PTHR43806:SF65">
    <property type="entry name" value="SERINE PROTEASE APRX"/>
    <property type="match status" value="1"/>
</dbReference>
<dbReference type="Proteomes" id="UP000677436">
    <property type="component" value="Chromosome"/>
</dbReference>
<feature type="active site" description="Charge relay system" evidence="5 6">
    <location>
        <position position="172"/>
    </location>
</feature>
<dbReference type="SUPFAM" id="SSF52743">
    <property type="entry name" value="Subtilisin-like"/>
    <property type="match status" value="1"/>
</dbReference>
<accession>A0A8D5ZLW3</accession>
<name>A0A8D5ZLW3_9BACL</name>
<dbReference type="InterPro" id="IPR023827">
    <property type="entry name" value="Peptidase_S8_Asp-AS"/>
</dbReference>
<keyword evidence="10" id="KW-1185">Reference proteome</keyword>
<evidence type="ECO:0000256" key="2">
    <source>
        <dbReference type="ARBA" id="ARBA00022670"/>
    </source>
</evidence>
<protein>
    <submittedName>
        <fullName evidence="9">Serine protease AprX</fullName>
    </submittedName>
</protein>
<dbReference type="PROSITE" id="PS00136">
    <property type="entry name" value="SUBTILASE_ASP"/>
    <property type="match status" value="1"/>
</dbReference>
<dbReference type="KEGG" id="pabs:JIR001_27320"/>
<dbReference type="AlphaFoldDB" id="A0A8D5ZLW3"/>
<evidence type="ECO:0000313" key="10">
    <source>
        <dbReference type="Proteomes" id="UP000677436"/>
    </source>
</evidence>
<keyword evidence="4 6" id="KW-0720">Serine protease</keyword>
<reference evidence="9" key="2">
    <citation type="journal article" date="2021" name="Microbiol. Resour. Announc.">
        <title>Complete Genome Sequence of Polycladomyces abyssicola JIR-001T, Isolated from Hemipelagic Sediment in Deep Seawater.</title>
        <authorList>
            <person name="Tsubouchi T."/>
            <person name="Kaneko Y."/>
        </authorList>
    </citation>
    <scope>NUCLEOTIDE SEQUENCE</scope>
    <source>
        <strain evidence="9">JIR-001</strain>
    </source>
</reference>
<dbReference type="PROSITE" id="PS00137">
    <property type="entry name" value="SUBTILASE_HIS"/>
    <property type="match status" value="1"/>
</dbReference>
<dbReference type="EMBL" id="AP024601">
    <property type="protein sequence ID" value="BCU82949.1"/>
    <property type="molecule type" value="Genomic_DNA"/>
</dbReference>
<evidence type="ECO:0000256" key="1">
    <source>
        <dbReference type="ARBA" id="ARBA00011073"/>
    </source>
</evidence>
<evidence type="ECO:0000256" key="7">
    <source>
        <dbReference type="RuleBase" id="RU003355"/>
    </source>
</evidence>
<dbReference type="GO" id="GO:0004252">
    <property type="term" value="F:serine-type endopeptidase activity"/>
    <property type="evidence" value="ECO:0007669"/>
    <property type="project" value="UniProtKB-UniRule"/>
</dbReference>
<proteinExistence type="inferred from homology"/>
<dbReference type="InterPro" id="IPR000209">
    <property type="entry name" value="Peptidase_S8/S53_dom"/>
</dbReference>
<feature type="domain" description="Peptidase S8/S53" evidence="8">
    <location>
        <begin position="128"/>
        <end position="399"/>
    </location>
</feature>
<organism evidence="9 10">
    <name type="scientific">Polycladomyces abyssicola</name>
    <dbReference type="NCBI Taxonomy" id="1125966"/>
    <lineage>
        <taxon>Bacteria</taxon>
        <taxon>Bacillati</taxon>
        <taxon>Bacillota</taxon>
        <taxon>Bacilli</taxon>
        <taxon>Bacillales</taxon>
        <taxon>Thermoactinomycetaceae</taxon>
        <taxon>Polycladomyces</taxon>
    </lineage>
</organism>
<dbReference type="InterPro" id="IPR022398">
    <property type="entry name" value="Peptidase_S8_His-AS"/>
</dbReference>
<dbReference type="InterPro" id="IPR023828">
    <property type="entry name" value="Peptidase_S8_Ser-AS"/>
</dbReference>
<dbReference type="Gene3D" id="3.40.50.200">
    <property type="entry name" value="Peptidase S8/S53 domain"/>
    <property type="match status" value="1"/>
</dbReference>
<evidence type="ECO:0000256" key="6">
    <source>
        <dbReference type="PROSITE-ProRule" id="PRU01240"/>
    </source>
</evidence>
<dbReference type="GO" id="GO:0006508">
    <property type="term" value="P:proteolysis"/>
    <property type="evidence" value="ECO:0007669"/>
    <property type="project" value="UniProtKB-KW"/>
</dbReference>
<evidence type="ECO:0000256" key="5">
    <source>
        <dbReference type="PIRSR" id="PIRSR615500-1"/>
    </source>
</evidence>
<dbReference type="PROSITE" id="PS51892">
    <property type="entry name" value="SUBTILASE"/>
    <property type="match status" value="1"/>
</dbReference>
<gene>
    <name evidence="9" type="primary">aprX_2</name>
    <name evidence="9" type="ORF">JIR001_27320</name>
</gene>
<dbReference type="PROSITE" id="PS00138">
    <property type="entry name" value="SUBTILASE_SER"/>
    <property type="match status" value="1"/>
</dbReference>
<dbReference type="PRINTS" id="PR00723">
    <property type="entry name" value="SUBTILISIN"/>
</dbReference>
<comment type="similarity">
    <text evidence="1 6 7">Belongs to the peptidase S8 family.</text>
</comment>
<dbReference type="InterPro" id="IPR050131">
    <property type="entry name" value="Peptidase_S8_subtilisin-like"/>
</dbReference>
<dbReference type="PANTHER" id="PTHR43806">
    <property type="entry name" value="PEPTIDASE S8"/>
    <property type="match status" value="1"/>
</dbReference>
<feature type="active site" description="Charge relay system" evidence="5 6">
    <location>
        <position position="137"/>
    </location>
</feature>
<evidence type="ECO:0000256" key="4">
    <source>
        <dbReference type="ARBA" id="ARBA00022825"/>
    </source>
</evidence>
<keyword evidence="2 6" id="KW-0645">Protease</keyword>
<evidence type="ECO:0000256" key="3">
    <source>
        <dbReference type="ARBA" id="ARBA00022801"/>
    </source>
</evidence>
<dbReference type="RefSeq" id="WP_212773231.1">
    <property type="nucleotide sequence ID" value="NZ_AP024601.1"/>
</dbReference>
<dbReference type="InterPro" id="IPR036852">
    <property type="entry name" value="Peptidase_S8/S53_dom_sf"/>
</dbReference>
<evidence type="ECO:0000313" key="9">
    <source>
        <dbReference type="EMBL" id="BCU82949.1"/>
    </source>
</evidence>
<evidence type="ECO:0000259" key="8">
    <source>
        <dbReference type="Pfam" id="PF00082"/>
    </source>
</evidence>
<sequence>MGKGQKAWFEQVAHSLDPVLVHELRRLREHDDDKATVPVIVRLKKDLENEKKEHLLQLCQEGECNAVHGELELVHGLYGNLHPETIRQLVEHEAVDRIFHDREVRAFLDVATRSIGSRDVQAKLEYTGKGVTIAIVDTGIYPHADLTRPKNRILKFVDLVNGKTEPYDDQGHGTHCAGDAAGNGYQSEGLYTAPAPEANLVGVKVLDGNGSGQLSTVIRGIEWCVKNKQKYNIRVLSLSLGAPAFESYRDDPVAQAVEKAWHSGIVVCAAAGNEGPYPMTISTPGLDPMIITVGAADDHNTVTRGDDEKASFSSRGPTIDQLVKPDVYAPGTDIVSLSAPGSQLEKQLPENRVGEHYIRLSGTSMATPICAGVVAQLLEANPYLSPNDVKSILMSTSQEMSGDQAGYLDVRKAVALAKKYLEFQKPTVSHM</sequence>
<keyword evidence="3 6" id="KW-0378">Hydrolase</keyword>
<reference evidence="9" key="1">
    <citation type="journal article" date="2013" name="Int. J. Syst. Evol. Microbiol.">
        <title>Polycladomyces abyssicola gen. nov., sp. nov., a thermophilic filamentous bacterium isolated from hemipelagic sediment.</title>
        <authorList>
            <person name="Tsubouchi T."/>
            <person name="Shimane Y."/>
            <person name="Mori K."/>
            <person name="Usui K."/>
            <person name="Hiraki T."/>
            <person name="Tame A."/>
            <person name="Uematsu K."/>
            <person name="Maruyama T."/>
            <person name="Hatada Y."/>
        </authorList>
    </citation>
    <scope>NUCLEOTIDE SEQUENCE</scope>
    <source>
        <strain evidence="9">JIR-001</strain>
    </source>
</reference>